<dbReference type="EMBL" id="ML977372">
    <property type="protein sequence ID" value="KAF2105777.1"/>
    <property type="molecule type" value="Genomic_DNA"/>
</dbReference>
<gene>
    <name evidence="1" type="ORF">BDV96DRAFT_607983</name>
</gene>
<reference evidence="1" key="1">
    <citation type="journal article" date="2020" name="Stud. Mycol.">
        <title>101 Dothideomycetes genomes: a test case for predicting lifestyles and emergence of pathogens.</title>
        <authorList>
            <person name="Haridas S."/>
            <person name="Albert R."/>
            <person name="Binder M."/>
            <person name="Bloem J."/>
            <person name="Labutti K."/>
            <person name="Salamov A."/>
            <person name="Andreopoulos B."/>
            <person name="Baker S."/>
            <person name="Barry K."/>
            <person name="Bills G."/>
            <person name="Bluhm B."/>
            <person name="Cannon C."/>
            <person name="Castanera R."/>
            <person name="Culley D."/>
            <person name="Daum C."/>
            <person name="Ezra D."/>
            <person name="Gonzalez J."/>
            <person name="Henrissat B."/>
            <person name="Kuo A."/>
            <person name="Liang C."/>
            <person name="Lipzen A."/>
            <person name="Lutzoni F."/>
            <person name="Magnuson J."/>
            <person name="Mondo S."/>
            <person name="Nolan M."/>
            <person name="Ohm R."/>
            <person name="Pangilinan J."/>
            <person name="Park H.-J."/>
            <person name="Ramirez L."/>
            <person name="Alfaro M."/>
            <person name="Sun H."/>
            <person name="Tritt A."/>
            <person name="Yoshinaga Y."/>
            <person name="Zwiers L.-H."/>
            <person name="Turgeon B."/>
            <person name="Goodwin S."/>
            <person name="Spatafora J."/>
            <person name="Crous P."/>
            <person name="Grigoriev I."/>
        </authorList>
    </citation>
    <scope>NUCLEOTIDE SEQUENCE</scope>
    <source>
        <strain evidence="1">CBS 627.86</strain>
    </source>
</reference>
<evidence type="ECO:0000313" key="1">
    <source>
        <dbReference type="EMBL" id="KAF2105777.1"/>
    </source>
</evidence>
<dbReference type="Proteomes" id="UP000799770">
    <property type="component" value="Unassembled WGS sequence"/>
</dbReference>
<proteinExistence type="predicted"/>
<accession>A0A6A5YHG5</accession>
<name>A0A6A5YHG5_9PLEO</name>
<protein>
    <submittedName>
        <fullName evidence="1">Uncharacterized protein</fullName>
    </submittedName>
</protein>
<dbReference type="OrthoDB" id="3787418at2759"/>
<keyword evidence="2" id="KW-1185">Reference proteome</keyword>
<evidence type="ECO:0000313" key="2">
    <source>
        <dbReference type="Proteomes" id="UP000799770"/>
    </source>
</evidence>
<sequence length="283" mass="32160">MAPKRKANEASNDAALDDSPTILYGKDAFWLQGLVGKSPNDLRNSFQPVPARDPTVAAYTNAELCDAASRVVYLLNHNLHQKNTYDICMWLGIDPLSPTGVVLVRDQRYEQSKWEKRILNFALKHVGNCIQNYQMENKGKKFHELIADERANYYGEIYHADPKSIATSMFKPVISVLDTSTVFNASTDSTLSQDDKDKMQAVRKMLGLKYIFACGWAYELLMQRITRVQWLWLACWRAYATYGPYRKDWSHSIVRVEDLPVSKAVFAGHPSEASARSAKRAKV</sequence>
<organism evidence="1 2">
    <name type="scientific">Lophiotrema nucula</name>
    <dbReference type="NCBI Taxonomy" id="690887"/>
    <lineage>
        <taxon>Eukaryota</taxon>
        <taxon>Fungi</taxon>
        <taxon>Dikarya</taxon>
        <taxon>Ascomycota</taxon>
        <taxon>Pezizomycotina</taxon>
        <taxon>Dothideomycetes</taxon>
        <taxon>Pleosporomycetidae</taxon>
        <taxon>Pleosporales</taxon>
        <taxon>Lophiotremataceae</taxon>
        <taxon>Lophiotrema</taxon>
    </lineage>
</organism>
<dbReference type="AlphaFoldDB" id="A0A6A5YHG5"/>